<name>A0A402D5Y2_9BACT</name>
<keyword evidence="2" id="KW-1185">Reference proteome</keyword>
<dbReference type="InterPro" id="IPR012441">
    <property type="entry name" value="DUF1643"/>
</dbReference>
<evidence type="ECO:0000313" key="2">
    <source>
        <dbReference type="Proteomes" id="UP000287394"/>
    </source>
</evidence>
<dbReference type="Pfam" id="PF07799">
    <property type="entry name" value="DUF1643"/>
    <property type="match status" value="1"/>
</dbReference>
<dbReference type="AlphaFoldDB" id="A0A402D5Y2"/>
<organism evidence="1 2">
    <name type="scientific">Capsulimonas corticalis</name>
    <dbReference type="NCBI Taxonomy" id="2219043"/>
    <lineage>
        <taxon>Bacteria</taxon>
        <taxon>Bacillati</taxon>
        <taxon>Armatimonadota</taxon>
        <taxon>Armatimonadia</taxon>
        <taxon>Capsulimonadales</taxon>
        <taxon>Capsulimonadaceae</taxon>
        <taxon>Capsulimonas</taxon>
    </lineage>
</organism>
<reference evidence="1 2" key="1">
    <citation type="journal article" date="2019" name="Int. J. Syst. Evol. Microbiol.">
        <title>Capsulimonas corticalis gen. nov., sp. nov., an aerobic capsulated bacterium, of a novel bacterial order, Capsulimonadales ord. nov., of the class Armatimonadia of the phylum Armatimonadetes.</title>
        <authorList>
            <person name="Li J."/>
            <person name="Kudo C."/>
            <person name="Tonouchi A."/>
        </authorList>
    </citation>
    <scope>NUCLEOTIDE SEQUENCE [LARGE SCALE GENOMIC DNA]</scope>
    <source>
        <strain evidence="1 2">AX-7</strain>
    </source>
</reference>
<accession>A0A402D5Y2</accession>
<protein>
    <submittedName>
        <fullName evidence="1">Uncharacterized protein</fullName>
    </submittedName>
</protein>
<sequence>MMLENEHPAEQSSAELSECRQYRYVLRRVWDASKAPVMFIGLNPSTADETEDDATICKCRAYAKRWGFGGLFMVNVFAFRARHPEAMKGAADPIGPINDEVLLSQAALAGMIIAAWGAHGAHRNGAHRVQTLLTSNGYRLHYLDLTKDGEPRHPLYLPGDLTPKPL</sequence>
<dbReference type="KEGG" id="ccot:CCAX7_54830"/>
<proteinExistence type="predicted"/>
<gene>
    <name evidence="1" type="ORF">CCAX7_54830</name>
</gene>
<evidence type="ECO:0000313" key="1">
    <source>
        <dbReference type="EMBL" id="BDI33432.1"/>
    </source>
</evidence>
<dbReference type="Proteomes" id="UP000287394">
    <property type="component" value="Chromosome"/>
</dbReference>
<dbReference type="RefSeq" id="WP_218025775.1">
    <property type="nucleotide sequence ID" value="NZ_AP025739.1"/>
</dbReference>
<dbReference type="EMBL" id="AP025739">
    <property type="protein sequence ID" value="BDI33432.1"/>
    <property type="molecule type" value="Genomic_DNA"/>
</dbReference>